<dbReference type="PANTHER" id="PTHR13848">
    <property type="entry name" value="PROTEIN YIPPEE-LIKE CG15309-RELATED"/>
    <property type="match status" value="1"/>
</dbReference>
<evidence type="ECO:0000256" key="4">
    <source>
        <dbReference type="SAM" id="MobiDB-lite"/>
    </source>
</evidence>
<evidence type="ECO:0000313" key="7">
    <source>
        <dbReference type="Proteomes" id="UP001187343"/>
    </source>
</evidence>
<dbReference type="InterPro" id="IPR039058">
    <property type="entry name" value="Yippee_fam"/>
</dbReference>
<dbReference type="Pfam" id="PF03226">
    <property type="entry name" value="Yippee-Mis18"/>
    <property type="match status" value="1"/>
</dbReference>
<evidence type="ECO:0000313" key="6">
    <source>
        <dbReference type="EMBL" id="KAK2883408.1"/>
    </source>
</evidence>
<name>A0AA88PAC7_9TELE</name>
<dbReference type="EMBL" id="JAUYZG010000017">
    <property type="protein sequence ID" value="KAK2883408.1"/>
    <property type="molecule type" value="Genomic_DNA"/>
</dbReference>
<keyword evidence="2" id="KW-0479">Metal-binding</keyword>
<feature type="compositionally biased region" description="Basic and acidic residues" evidence="4">
    <location>
        <begin position="8"/>
        <end position="54"/>
    </location>
</feature>
<protein>
    <recommendedName>
        <fullName evidence="5">Yippee domain-containing protein</fullName>
    </recommendedName>
</protein>
<evidence type="ECO:0000259" key="5">
    <source>
        <dbReference type="PROSITE" id="PS51792"/>
    </source>
</evidence>
<organism evidence="6 7">
    <name type="scientific">Cirrhinus molitorella</name>
    <name type="common">mud carp</name>
    <dbReference type="NCBI Taxonomy" id="172907"/>
    <lineage>
        <taxon>Eukaryota</taxon>
        <taxon>Metazoa</taxon>
        <taxon>Chordata</taxon>
        <taxon>Craniata</taxon>
        <taxon>Vertebrata</taxon>
        <taxon>Euteleostomi</taxon>
        <taxon>Actinopterygii</taxon>
        <taxon>Neopterygii</taxon>
        <taxon>Teleostei</taxon>
        <taxon>Ostariophysi</taxon>
        <taxon>Cypriniformes</taxon>
        <taxon>Cyprinidae</taxon>
        <taxon>Labeoninae</taxon>
        <taxon>Labeonini</taxon>
        <taxon>Cirrhinus</taxon>
    </lineage>
</organism>
<feature type="compositionally biased region" description="Basic residues" evidence="4">
    <location>
        <begin position="55"/>
        <end position="74"/>
    </location>
</feature>
<keyword evidence="7" id="KW-1185">Reference proteome</keyword>
<comment type="similarity">
    <text evidence="1">Belongs to the yippee family.</text>
</comment>
<sequence length="228" mass="26298">MGLNGAEIARRYRERRDADPDRRKQYLEGERARWQRDRQTGKKKSVSEISERERREKRKRWREAKRQARAKARRNALPVSDTPPISPEAQHEPGPSRLESIATGNAAMGRIFVDHIGGTRLFSCANCDTILTNRSELISTRFTGATGRAFLFNKVLNLQYSEVQDRVMLTGRHMVRDVSCKNCNSKLGWIYEFATEDSQRYKEGRVILERALVRESEGFEEHVPSDAS</sequence>
<accession>A0AA88PAC7</accession>
<keyword evidence="3" id="KW-0862">Zinc</keyword>
<dbReference type="PROSITE" id="PS51792">
    <property type="entry name" value="YIPPEE"/>
    <property type="match status" value="1"/>
</dbReference>
<proteinExistence type="inferred from homology"/>
<dbReference type="AlphaFoldDB" id="A0AA88PAC7"/>
<evidence type="ECO:0000256" key="2">
    <source>
        <dbReference type="ARBA" id="ARBA00022723"/>
    </source>
</evidence>
<reference evidence="6" key="1">
    <citation type="submission" date="2023-08" db="EMBL/GenBank/DDBJ databases">
        <title>Chromosome-level Genome Assembly of mud carp (Cirrhinus molitorella).</title>
        <authorList>
            <person name="Liu H."/>
        </authorList>
    </citation>
    <scope>NUCLEOTIDE SEQUENCE</scope>
    <source>
        <strain evidence="6">Prfri</strain>
        <tissue evidence="6">Muscle</tissue>
    </source>
</reference>
<comment type="caution">
    <text evidence="6">The sequence shown here is derived from an EMBL/GenBank/DDBJ whole genome shotgun (WGS) entry which is preliminary data.</text>
</comment>
<evidence type="ECO:0000256" key="1">
    <source>
        <dbReference type="ARBA" id="ARBA00005613"/>
    </source>
</evidence>
<dbReference type="InterPro" id="IPR034751">
    <property type="entry name" value="Yippee"/>
</dbReference>
<evidence type="ECO:0000256" key="3">
    <source>
        <dbReference type="ARBA" id="ARBA00022833"/>
    </source>
</evidence>
<feature type="domain" description="Yippee" evidence="5">
    <location>
        <begin position="120"/>
        <end position="217"/>
    </location>
</feature>
<dbReference type="Proteomes" id="UP001187343">
    <property type="component" value="Unassembled WGS sequence"/>
</dbReference>
<gene>
    <name evidence="6" type="ORF">Q8A67_017045</name>
</gene>
<dbReference type="GO" id="GO:0046872">
    <property type="term" value="F:metal ion binding"/>
    <property type="evidence" value="ECO:0007669"/>
    <property type="project" value="UniProtKB-KW"/>
</dbReference>
<feature type="region of interest" description="Disordered" evidence="4">
    <location>
        <begin position="1"/>
        <end position="100"/>
    </location>
</feature>
<dbReference type="InterPro" id="IPR004910">
    <property type="entry name" value="Yippee/Mis18/Cereblon"/>
</dbReference>